<evidence type="ECO:0000256" key="2">
    <source>
        <dbReference type="ARBA" id="ARBA00022980"/>
    </source>
</evidence>
<dbReference type="STRING" id="425514.SAMN05443550_102110"/>
<sequence length="100" mass="11134">MPSNMEFLKKPILTEKASALTEKSSRFTFKVEHKANKLQIKQAIEKMYGVNILAINTMIVNGKLKSRNTKGGLVTGRSPKYKKAIVTLAAGETIDYYANI</sequence>
<dbReference type="HAMAP" id="MF_01369_B">
    <property type="entry name" value="Ribosomal_uL23_B"/>
    <property type="match status" value="1"/>
</dbReference>
<evidence type="ECO:0000256" key="3">
    <source>
        <dbReference type="ARBA" id="ARBA00023274"/>
    </source>
</evidence>
<dbReference type="Proteomes" id="UP000198850">
    <property type="component" value="Unassembled WGS sequence"/>
</dbReference>
<reference evidence="5 6" key="1">
    <citation type="submission" date="2016-10" db="EMBL/GenBank/DDBJ databases">
        <authorList>
            <person name="de Groot N.N."/>
        </authorList>
    </citation>
    <scope>NUCLEOTIDE SEQUENCE [LARGE SCALE GENOMIC DNA]</scope>
    <source>
        <strain evidence="5 6">DSM 19033</strain>
    </source>
</reference>
<protein>
    <recommendedName>
        <fullName evidence="4">Large ribosomal subunit protein uL23</fullName>
    </recommendedName>
</protein>
<dbReference type="SUPFAM" id="SSF54189">
    <property type="entry name" value="Ribosomal proteins S24e, L23 and L15e"/>
    <property type="match status" value="1"/>
</dbReference>
<organism evidence="5 6">
    <name type="scientific">Pedobacter hartonius</name>
    <dbReference type="NCBI Taxonomy" id="425514"/>
    <lineage>
        <taxon>Bacteria</taxon>
        <taxon>Pseudomonadati</taxon>
        <taxon>Bacteroidota</taxon>
        <taxon>Sphingobacteriia</taxon>
        <taxon>Sphingobacteriales</taxon>
        <taxon>Sphingobacteriaceae</taxon>
        <taxon>Pedobacter</taxon>
    </lineage>
</organism>
<dbReference type="InterPro" id="IPR013025">
    <property type="entry name" value="Ribosomal_uL23-like"/>
</dbReference>
<dbReference type="GO" id="GO:0005840">
    <property type="term" value="C:ribosome"/>
    <property type="evidence" value="ECO:0007669"/>
    <property type="project" value="UniProtKB-KW"/>
</dbReference>
<keyword evidence="2 4" id="KW-0689">Ribosomal protein</keyword>
<dbReference type="PANTHER" id="PTHR11620">
    <property type="entry name" value="60S RIBOSOMAL PROTEIN L23A"/>
    <property type="match status" value="1"/>
</dbReference>
<dbReference type="GO" id="GO:1990904">
    <property type="term" value="C:ribonucleoprotein complex"/>
    <property type="evidence" value="ECO:0007669"/>
    <property type="project" value="UniProtKB-KW"/>
</dbReference>
<comment type="subunit">
    <text evidence="4">Part of the 50S ribosomal subunit. Contacts protein L29, and trigger factor when it is bound to the ribosome.</text>
</comment>
<evidence type="ECO:0000313" key="6">
    <source>
        <dbReference type="Proteomes" id="UP000198850"/>
    </source>
</evidence>
<dbReference type="InterPro" id="IPR012678">
    <property type="entry name" value="Ribosomal_uL23/eL15/eS24_sf"/>
</dbReference>
<gene>
    <name evidence="4" type="primary">rplW</name>
    <name evidence="5" type="ORF">SAMN05443550_102110</name>
</gene>
<keyword evidence="4" id="KW-0699">rRNA-binding</keyword>
<dbReference type="AlphaFoldDB" id="A0A1H3YS45"/>
<name>A0A1H3YS45_9SPHI</name>
<evidence type="ECO:0000256" key="1">
    <source>
        <dbReference type="ARBA" id="ARBA00006700"/>
    </source>
</evidence>
<dbReference type="NCBIfam" id="NF004363">
    <property type="entry name" value="PRK05738.2-4"/>
    <property type="match status" value="1"/>
</dbReference>
<dbReference type="Gene3D" id="3.30.70.330">
    <property type="match status" value="1"/>
</dbReference>
<keyword evidence="4" id="KW-0694">RNA-binding</keyword>
<accession>A0A1H3YS45</accession>
<dbReference type="GO" id="GO:0019843">
    <property type="term" value="F:rRNA binding"/>
    <property type="evidence" value="ECO:0007669"/>
    <property type="project" value="UniProtKB-UniRule"/>
</dbReference>
<comment type="similarity">
    <text evidence="1 4">Belongs to the universal ribosomal protein uL23 family.</text>
</comment>
<proteinExistence type="inferred from homology"/>
<evidence type="ECO:0000313" key="5">
    <source>
        <dbReference type="EMBL" id="SEA14363.1"/>
    </source>
</evidence>
<dbReference type="GO" id="GO:0003735">
    <property type="term" value="F:structural constituent of ribosome"/>
    <property type="evidence" value="ECO:0007669"/>
    <property type="project" value="InterPro"/>
</dbReference>
<evidence type="ECO:0000256" key="4">
    <source>
        <dbReference type="HAMAP-Rule" id="MF_01369"/>
    </source>
</evidence>
<dbReference type="EMBL" id="FNRA01000002">
    <property type="protein sequence ID" value="SEA14363.1"/>
    <property type="molecule type" value="Genomic_DNA"/>
</dbReference>
<keyword evidence="3 4" id="KW-0687">Ribonucleoprotein</keyword>
<comment type="function">
    <text evidence="4">One of the early assembly proteins it binds 23S rRNA. One of the proteins that surrounds the polypeptide exit tunnel on the outside of the ribosome. Forms the main docking site for trigger factor binding to the ribosome.</text>
</comment>
<dbReference type="InterPro" id="IPR012677">
    <property type="entry name" value="Nucleotide-bd_a/b_plait_sf"/>
</dbReference>
<keyword evidence="6" id="KW-1185">Reference proteome</keyword>
<dbReference type="GO" id="GO:0006412">
    <property type="term" value="P:translation"/>
    <property type="evidence" value="ECO:0007669"/>
    <property type="project" value="UniProtKB-UniRule"/>
</dbReference>
<dbReference type="Pfam" id="PF00276">
    <property type="entry name" value="Ribosomal_L23"/>
    <property type="match status" value="1"/>
</dbReference>